<dbReference type="Pfam" id="PF00005">
    <property type="entry name" value="ABC_tran"/>
    <property type="match status" value="2"/>
</dbReference>
<evidence type="ECO:0000259" key="7">
    <source>
        <dbReference type="PROSITE" id="PS50893"/>
    </source>
</evidence>
<proteinExistence type="inferred from homology"/>
<dbReference type="EMBL" id="JAILSO010000067">
    <property type="protein sequence ID" value="MDE1479640.1"/>
    <property type="molecule type" value="Genomic_DNA"/>
</dbReference>
<name>A0AAJ1J9I9_XENBV</name>
<evidence type="ECO:0000256" key="3">
    <source>
        <dbReference type="ARBA" id="ARBA00022840"/>
    </source>
</evidence>
<keyword evidence="3 8" id="KW-0067">ATP-binding</keyword>
<evidence type="ECO:0000313" key="8">
    <source>
        <dbReference type="EMBL" id="MDE1479640.1"/>
    </source>
</evidence>
<gene>
    <name evidence="8" type="ORF">KKJ01_15725</name>
</gene>
<reference evidence="8" key="1">
    <citation type="submission" date="2021-08" db="EMBL/GenBank/DDBJ databases">
        <authorList>
            <person name="Papudeshi B."/>
            <person name="Bashey-Visser F."/>
        </authorList>
    </citation>
    <scope>NUCLEOTIDE SEQUENCE</scope>
    <source>
        <strain evidence="8">MC_266_E_2016</strain>
    </source>
</reference>
<dbReference type="SUPFAM" id="SSF52540">
    <property type="entry name" value="P-loop containing nucleoside triphosphate hydrolases"/>
    <property type="match status" value="2"/>
</dbReference>
<sequence length="650" mass="73411">MIVFSSLQIRRGIRVLLDNASATINPGQKVGLVGKNGCGKSTLLSLLKGELQAENGSVTFPNNWALAWVNQETPALEISALEYVIDGDREFRQLEQKLKIANEQNDGHAIAHLHGQLDTIQAWTIRARASSLLHGLGFSQSQLEQSVSSFSGGWRMRLNLAQALICRSDLLLLDEPTNHLDLDAVIWLEKWLKNYTGTLILISHDRDFLDPIIDKVLHIEQLILAEYTGNYSSFERQRAAKLAQQQALYQSQQEKVTHLQSYIDRFRAKASKAKQAQSRIKMLERMELIAPAHVDNPFRFSFRQPDSLPSPLLVMEKVSAGYGEKTVLDSIKLNLVPGSRIGLLGRNGAGKSTLIKLLAGGLAPQRGEIALAKGIKLGYFAQHQLEYLRADESPLQHLVRIAPQETEQQLRDYLGGFGFKGDQVTDPSGRFSGGEKARLVLALIVWQRPNLLLLDEPTNHLDLDMRQALTEALIDFDGALVVVSHDRHLLRSTTDELYLVHDGEVEPFTGDLEDYQQWLTEQQRQQTRENQEKEKAASSPDASMNGAQNYSAQERKDQKRREAEFRNQTQPLRKQLTALEKQMEKLGTALAGWEEKLSDNTIYENDRKTELTECLQQQTQTKSKLEDAEMEWLDIQEQLEQMSEAFNADQ</sequence>
<evidence type="ECO:0000256" key="2">
    <source>
        <dbReference type="ARBA" id="ARBA00022741"/>
    </source>
</evidence>
<feature type="region of interest" description="Disordered" evidence="6">
    <location>
        <begin position="522"/>
        <end position="572"/>
    </location>
</feature>
<protein>
    <recommendedName>
        <fullName evidence="5">Probable ATP-binding protein YheS</fullName>
    </recommendedName>
</protein>
<dbReference type="InterPro" id="IPR032524">
    <property type="entry name" value="ABC_tran_C"/>
</dbReference>
<organism evidence="8 9">
    <name type="scientific">Xenorhabdus bovienii</name>
    <name type="common">Xenorhabdus nematophila subsp. bovienii</name>
    <dbReference type="NCBI Taxonomy" id="40576"/>
    <lineage>
        <taxon>Bacteria</taxon>
        <taxon>Pseudomonadati</taxon>
        <taxon>Pseudomonadota</taxon>
        <taxon>Gammaproteobacteria</taxon>
        <taxon>Enterobacterales</taxon>
        <taxon>Morganellaceae</taxon>
        <taxon>Xenorhabdus</taxon>
    </lineage>
</organism>
<evidence type="ECO:0000256" key="5">
    <source>
        <dbReference type="ARBA" id="ARBA00069073"/>
    </source>
</evidence>
<dbReference type="GO" id="GO:0005524">
    <property type="term" value="F:ATP binding"/>
    <property type="evidence" value="ECO:0007669"/>
    <property type="project" value="UniProtKB-KW"/>
</dbReference>
<feature type="compositionally biased region" description="Polar residues" evidence="6">
    <location>
        <begin position="540"/>
        <end position="552"/>
    </location>
</feature>
<dbReference type="Proteomes" id="UP001222434">
    <property type="component" value="Unassembled WGS sequence"/>
</dbReference>
<dbReference type="PANTHER" id="PTHR19211">
    <property type="entry name" value="ATP-BINDING TRANSPORT PROTEIN-RELATED"/>
    <property type="match status" value="1"/>
</dbReference>
<dbReference type="Pfam" id="PF16326">
    <property type="entry name" value="ABC_tran_CTD"/>
    <property type="match status" value="1"/>
</dbReference>
<feature type="domain" description="ABC transporter" evidence="7">
    <location>
        <begin position="313"/>
        <end position="527"/>
    </location>
</feature>
<dbReference type="NCBIfam" id="NF007921">
    <property type="entry name" value="PRK10636.1"/>
    <property type="match status" value="1"/>
</dbReference>
<dbReference type="InterPro" id="IPR027417">
    <property type="entry name" value="P-loop_NTPase"/>
</dbReference>
<dbReference type="FunFam" id="3.40.50.300:FF:000011">
    <property type="entry name" value="Putative ABC transporter ATP-binding component"/>
    <property type="match status" value="1"/>
</dbReference>
<feature type="compositionally biased region" description="Basic and acidic residues" evidence="6">
    <location>
        <begin position="553"/>
        <end position="565"/>
    </location>
</feature>
<feature type="compositionally biased region" description="Basic and acidic residues" evidence="6">
    <location>
        <begin position="526"/>
        <end position="536"/>
    </location>
</feature>
<evidence type="ECO:0000256" key="6">
    <source>
        <dbReference type="SAM" id="MobiDB-lite"/>
    </source>
</evidence>
<dbReference type="PANTHER" id="PTHR19211:SF14">
    <property type="entry name" value="ATP-BINDING CASSETTE SUB-FAMILY F MEMBER 1"/>
    <property type="match status" value="1"/>
</dbReference>
<dbReference type="InterPro" id="IPR032781">
    <property type="entry name" value="ABC_tran_Xtn"/>
</dbReference>
<dbReference type="GO" id="GO:0003677">
    <property type="term" value="F:DNA binding"/>
    <property type="evidence" value="ECO:0007669"/>
    <property type="project" value="InterPro"/>
</dbReference>
<dbReference type="CDD" id="cd03221">
    <property type="entry name" value="ABCF_EF-3"/>
    <property type="match status" value="2"/>
</dbReference>
<comment type="similarity">
    <text evidence="4">Belongs to the ABC transporter superfamily. ABCF family. YheS subfamily.</text>
</comment>
<dbReference type="Pfam" id="PF12848">
    <property type="entry name" value="ABC_tran_Xtn"/>
    <property type="match status" value="1"/>
</dbReference>
<keyword evidence="1" id="KW-0677">Repeat</keyword>
<dbReference type="SMART" id="SM00382">
    <property type="entry name" value="AAA"/>
    <property type="match status" value="2"/>
</dbReference>
<dbReference type="PROSITE" id="PS00211">
    <property type="entry name" value="ABC_TRANSPORTER_1"/>
    <property type="match status" value="2"/>
</dbReference>
<dbReference type="InterPro" id="IPR003439">
    <property type="entry name" value="ABC_transporter-like_ATP-bd"/>
</dbReference>
<reference evidence="8" key="2">
    <citation type="journal article" date="2022" name="J. Evol. Biol.">
        <title>Pre- and post-association barriers to host switching in sympatric mutualists.</title>
        <authorList>
            <person name="Dinges Z.M."/>
            <person name="Phillips R.K."/>
            <person name="Lively C.M."/>
            <person name="Bashey F."/>
        </authorList>
    </citation>
    <scope>NUCLEOTIDE SEQUENCE</scope>
    <source>
        <strain evidence="8">MC_266_E_2016</strain>
    </source>
</reference>
<dbReference type="PROSITE" id="PS50893">
    <property type="entry name" value="ABC_TRANSPORTER_2"/>
    <property type="match status" value="2"/>
</dbReference>
<dbReference type="AlphaFoldDB" id="A0AAJ1J9I9"/>
<keyword evidence="2" id="KW-0547">Nucleotide-binding</keyword>
<dbReference type="GO" id="GO:0016887">
    <property type="term" value="F:ATP hydrolysis activity"/>
    <property type="evidence" value="ECO:0007669"/>
    <property type="project" value="InterPro"/>
</dbReference>
<dbReference type="InterPro" id="IPR003593">
    <property type="entry name" value="AAA+_ATPase"/>
</dbReference>
<dbReference type="FunFam" id="3.40.50.300:FF:002053">
    <property type="entry name" value="ABC transporter ATP-binding protein"/>
    <property type="match status" value="1"/>
</dbReference>
<accession>A0AAJ1J9I9</accession>
<dbReference type="Gene3D" id="3.40.50.300">
    <property type="entry name" value="P-loop containing nucleotide triphosphate hydrolases"/>
    <property type="match status" value="2"/>
</dbReference>
<dbReference type="InterPro" id="IPR050611">
    <property type="entry name" value="ABCF"/>
</dbReference>
<dbReference type="RefSeq" id="WP_274713202.1">
    <property type="nucleotide sequence ID" value="NZ_JAILSO010000067.1"/>
</dbReference>
<comment type="caution">
    <text evidence="8">The sequence shown here is derived from an EMBL/GenBank/DDBJ whole genome shotgun (WGS) entry which is preliminary data.</text>
</comment>
<evidence type="ECO:0000256" key="1">
    <source>
        <dbReference type="ARBA" id="ARBA00022737"/>
    </source>
</evidence>
<evidence type="ECO:0000256" key="4">
    <source>
        <dbReference type="ARBA" id="ARBA00061571"/>
    </source>
</evidence>
<feature type="domain" description="ABC transporter" evidence="7">
    <location>
        <begin position="2"/>
        <end position="246"/>
    </location>
</feature>
<dbReference type="InterPro" id="IPR017871">
    <property type="entry name" value="ABC_transporter-like_CS"/>
</dbReference>
<evidence type="ECO:0000313" key="9">
    <source>
        <dbReference type="Proteomes" id="UP001222434"/>
    </source>
</evidence>